<organism evidence="2 3">
    <name type="scientific">Plantactinospora veratri</name>
    <dbReference type="NCBI Taxonomy" id="1436122"/>
    <lineage>
        <taxon>Bacteria</taxon>
        <taxon>Bacillati</taxon>
        <taxon>Actinomycetota</taxon>
        <taxon>Actinomycetes</taxon>
        <taxon>Micromonosporales</taxon>
        <taxon>Micromonosporaceae</taxon>
        <taxon>Plantactinospora</taxon>
    </lineage>
</organism>
<dbReference type="InterPro" id="IPR007278">
    <property type="entry name" value="DUF397"/>
</dbReference>
<proteinExistence type="predicted"/>
<protein>
    <submittedName>
        <fullName evidence="2">DUF397 domain-containing protein</fullName>
    </submittedName>
</protein>
<evidence type="ECO:0000313" key="3">
    <source>
        <dbReference type="Proteomes" id="UP001339911"/>
    </source>
</evidence>
<dbReference type="Proteomes" id="UP001339911">
    <property type="component" value="Unassembled WGS sequence"/>
</dbReference>
<gene>
    <name evidence="2" type="ORF">V1634_24730</name>
</gene>
<accession>A0ABU7SJF9</accession>
<evidence type="ECO:0000313" key="2">
    <source>
        <dbReference type="EMBL" id="MEE6310044.1"/>
    </source>
</evidence>
<dbReference type="RefSeq" id="WP_331210264.1">
    <property type="nucleotide sequence ID" value="NZ_JAZGQL010000020.1"/>
</dbReference>
<keyword evidence="3" id="KW-1185">Reference proteome</keyword>
<sequence length="66" mass="6920">MDLSGACWRKSTRSGSNQAACVEVAVGLPGAVGVRDSKDPSGPVLVFAAEAWRAFVSQQIPCRTAR</sequence>
<name>A0ABU7SJF9_9ACTN</name>
<dbReference type="Pfam" id="PF04149">
    <property type="entry name" value="DUF397"/>
    <property type="match status" value="1"/>
</dbReference>
<reference evidence="2 3" key="1">
    <citation type="submission" date="2024-01" db="EMBL/GenBank/DDBJ databases">
        <title>Genome insights into Plantactinospora veratri sp. nov.</title>
        <authorList>
            <person name="Wang L."/>
        </authorList>
    </citation>
    <scope>NUCLEOTIDE SEQUENCE [LARGE SCALE GENOMIC DNA]</scope>
    <source>
        <strain evidence="2 3">NEAU-FHS4</strain>
    </source>
</reference>
<comment type="caution">
    <text evidence="2">The sequence shown here is derived from an EMBL/GenBank/DDBJ whole genome shotgun (WGS) entry which is preliminary data.</text>
</comment>
<dbReference type="EMBL" id="JAZGQL010000020">
    <property type="protein sequence ID" value="MEE6310044.1"/>
    <property type="molecule type" value="Genomic_DNA"/>
</dbReference>
<feature type="domain" description="DUF397" evidence="1">
    <location>
        <begin position="7"/>
        <end position="57"/>
    </location>
</feature>
<evidence type="ECO:0000259" key="1">
    <source>
        <dbReference type="Pfam" id="PF04149"/>
    </source>
</evidence>